<feature type="chain" id="PRO_5046469461" description="EthD domain-containing protein" evidence="1">
    <location>
        <begin position="25"/>
        <end position="149"/>
    </location>
</feature>
<protein>
    <recommendedName>
        <fullName evidence="4">EthD domain-containing protein</fullName>
    </recommendedName>
</protein>
<evidence type="ECO:0000256" key="1">
    <source>
        <dbReference type="SAM" id="SignalP"/>
    </source>
</evidence>
<reference evidence="2 3" key="1">
    <citation type="submission" date="2023-05" db="EMBL/GenBank/DDBJ databases">
        <title>Genome sequence of Pinibacter sp. MAH-24.</title>
        <authorList>
            <person name="Huq M.A."/>
        </authorList>
    </citation>
    <scope>NUCLEOTIDE SEQUENCE [LARGE SCALE GENOMIC DNA]</scope>
    <source>
        <strain evidence="2 3">MAH-24</strain>
    </source>
</reference>
<dbReference type="Proteomes" id="UP001226434">
    <property type="component" value="Unassembled WGS sequence"/>
</dbReference>
<dbReference type="EMBL" id="JASBRG010000007">
    <property type="protein sequence ID" value="MDI3321950.1"/>
    <property type="molecule type" value="Genomic_DNA"/>
</dbReference>
<proteinExistence type="predicted"/>
<evidence type="ECO:0000313" key="3">
    <source>
        <dbReference type="Proteomes" id="UP001226434"/>
    </source>
</evidence>
<organism evidence="2 3">
    <name type="scientific">Pinibacter soli</name>
    <dbReference type="NCBI Taxonomy" id="3044211"/>
    <lineage>
        <taxon>Bacteria</taxon>
        <taxon>Pseudomonadati</taxon>
        <taxon>Bacteroidota</taxon>
        <taxon>Chitinophagia</taxon>
        <taxon>Chitinophagales</taxon>
        <taxon>Chitinophagaceae</taxon>
        <taxon>Pinibacter</taxon>
    </lineage>
</organism>
<gene>
    <name evidence="2" type="ORF">QJ048_19315</name>
</gene>
<feature type="signal peptide" evidence="1">
    <location>
        <begin position="1"/>
        <end position="24"/>
    </location>
</feature>
<keyword evidence="3" id="KW-1185">Reference proteome</keyword>
<dbReference type="RefSeq" id="WP_282336055.1">
    <property type="nucleotide sequence ID" value="NZ_JASBRG010000007.1"/>
</dbReference>
<evidence type="ECO:0000313" key="2">
    <source>
        <dbReference type="EMBL" id="MDI3321950.1"/>
    </source>
</evidence>
<comment type="caution">
    <text evidence="2">The sequence shown here is derived from an EMBL/GenBank/DDBJ whole genome shotgun (WGS) entry which is preliminary data.</text>
</comment>
<name>A0ABT6RHB0_9BACT</name>
<sequence length="149" mass="17423">MKCKLLQSLLLVVIVSFMAINSNAQQRSNTNEYFTIENYYKVKWGSAGEFIDLWKKNHYPLLKKAIEKGDIISVSAQAPMLHSGEDTRWDFRVTIVFKNAALAFATDLLDPYKKQLYPDQEKLKKDEQHRFELLISHWDVMVEQLIINN</sequence>
<evidence type="ECO:0008006" key="4">
    <source>
        <dbReference type="Google" id="ProtNLM"/>
    </source>
</evidence>
<accession>A0ABT6RHB0</accession>
<keyword evidence="1" id="KW-0732">Signal</keyword>